<organism evidence="1 2">
    <name type="scientific">Candidatus Berkelbacteria bacterium RIFOXYA2_FULL_43_10</name>
    <dbReference type="NCBI Taxonomy" id="1797472"/>
    <lineage>
        <taxon>Bacteria</taxon>
        <taxon>Candidatus Berkelbacteria</taxon>
    </lineage>
</organism>
<name>A0A1F5E4R2_9BACT</name>
<dbReference type="EMBL" id="MEZY01000051">
    <property type="protein sequence ID" value="OGD62310.1"/>
    <property type="molecule type" value="Genomic_DNA"/>
</dbReference>
<gene>
    <name evidence="1" type="ORF">A2215_03695</name>
</gene>
<reference evidence="1 2" key="1">
    <citation type="journal article" date="2016" name="Nat. Commun.">
        <title>Thousands of microbial genomes shed light on interconnected biogeochemical processes in an aquifer system.</title>
        <authorList>
            <person name="Anantharaman K."/>
            <person name="Brown C.T."/>
            <person name="Hug L.A."/>
            <person name="Sharon I."/>
            <person name="Castelle C.J."/>
            <person name="Probst A.J."/>
            <person name="Thomas B.C."/>
            <person name="Singh A."/>
            <person name="Wilkins M.J."/>
            <person name="Karaoz U."/>
            <person name="Brodie E.L."/>
            <person name="Williams K.H."/>
            <person name="Hubbard S.S."/>
            <person name="Banfield J.F."/>
        </authorList>
    </citation>
    <scope>NUCLEOTIDE SEQUENCE [LARGE SCALE GENOMIC DNA]</scope>
</reference>
<protein>
    <submittedName>
        <fullName evidence="1">Uncharacterized protein</fullName>
    </submittedName>
</protein>
<evidence type="ECO:0000313" key="1">
    <source>
        <dbReference type="EMBL" id="OGD62310.1"/>
    </source>
</evidence>
<comment type="caution">
    <text evidence="1">The sequence shown here is derived from an EMBL/GenBank/DDBJ whole genome shotgun (WGS) entry which is preliminary data.</text>
</comment>
<dbReference type="STRING" id="1797472.A2215_03695"/>
<accession>A0A1F5E4R2</accession>
<dbReference type="Proteomes" id="UP000178583">
    <property type="component" value="Unassembled WGS sequence"/>
</dbReference>
<dbReference type="AlphaFoldDB" id="A0A1F5E4R2"/>
<evidence type="ECO:0000313" key="2">
    <source>
        <dbReference type="Proteomes" id="UP000178583"/>
    </source>
</evidence>
<sequence length="116" mass="13468">MGATPQCFWEFLGLEGVVNRSLEWLDLPEFDRRHLNFIIVGLQSNCRELAHHEVIAPALCVLLQLLCRCRKLESVTDETREVLRVATEKFKQELEDLAYLKERWVPQLADTAPISF</sequence>
<proteinExistence type="predicted"/>